<dbReference type="EMBL" id="CAJJDN010000178">
    <property type="protein sequence ID" value="CAD8127644.1"/>
    <property type="molecule type" value="Genomic_DNA"/>
</dbReference>
<dbReference type="Proteomes" id="UP000692954">
    <property type="component" value="Unassembled WGS sequence"/>
</dbReference>
<dbReference type="AlphaFoldDB" id="A0A8S1RLB0"/>
<evidence type="ECO:0000313" key="2">
    <source>
        <dbReference type="Proteomes" id="UP000692954"/>
    </source>
</evidence>
<sequence>MNIDEEIQKLKPLRMYFINHLKFQLIIGQKRNLCYYFLILGIPYKIYQN</sequence>
<name>A0A8S1RLB0_9CILI</name>
<reference evidence="1" key="1">
    <citation type="submission" date="2021-01" db="EMBL/GenBank/DDBJ databases">
        <authorList>
            <consortium name="Genoscope - CEA"/>
            <person name="William W."/>
        </authorList>
    </citation>
    <scope>NUCLEOTIDE SEQUENCE</scope>
</reference>
<comment type="caution">
    <text evidence="1">The sequence shown here is derived from an EMBL/GenBank/DDBJ whole genome shotgun (WGS) entry which is preliminary data.</text>
</comment>
<proteinExistence type="predicted"/>
<keyword evidence="2" id="KW-1185">Reference proteome</keyword>
<evidence type="ECO:0000313" key="1">
    <source>
        <dbReference type="EMBL" id="CAD8127644.1"/>
    </source>
</evidence>
<organism evidence="1 2">
    <name type="scientific">Paramecium sonneborni</name>
    <dbReference type="NCBI Taxonomy" id="65129"/>
    <lineage>
        <taxon>Eukaryota</taxon>
        <taxon>Sar</taxon>
        <taxon>Alveolata</taxon>
        <taxon>Ciliophora</taxon>
        <taxon>Intramacronucleata</taxon>
        <taxon>Oligohymenophorea</taxon>
        <taxon>Peniculida</taxon>
        <taxon>Parameciidae</taxon>
        <taxon>Paramecium</taxon>
    </lineage>
</organism>
<accession>A0A8S1RLB0</accession>
<protein>
    <submittedName>
        <fullName evidence="1">Uncharacterized protein</fullName>
    </submittedName>
</protein>
<gene>
    <name evidence="1" type="ORF">PSON_ATCC_30995.1.T1780077</name>
</gene>